<dbReference type="RefSeq" id="WP_071504980.1">
    <property type="nucleotide sequence ID" value="NZ_MORL01000013.1"/>
</dbReference>
<accession>A0A1S2VHB3</accession>
<feature type="region of interest" description="Disordered" evidence="1">
    <location>
        <begin position="32"/>
        <end position="64"/>
    </location>
</feature>
<evidence type="ECO:0008006" key="5">
    <source>
        <dbReference type="Google" id="ProtNLM"/>
    </source>
</evidence>
<gene>
    <name evidence="3" type="ORF">BLX24_19995</name>
</gene>
<evidence type="ECO:0000313" key="4">
    <source>
        <dbReference type="Proteomes" id="UP000181790"/>
    </source>
</evidence>
<keyword evidence="2" id="KW-0732">Signal</keyword>
<reference evidence="3 4" key="1">
    <citation type="submission" date="2016-10" db="EMBL/GenBank/DDBJ databases">
        <title>Arsenicibacter rosenii gen. nov., sp. nov., an efficient arsenic-methylating bacterium isolated from an arsenic-contaminated paddy soil.</title>
        <authorList>
            <person name="Huang K."/>
        </authorList>
    </citation>
    <scope>NUCLEOTIDE SEQUENCE [LARGE SCALE GENOMIC DNA]</scope>
    <source>
        <strain evidence="3 4">SM-1</strain>
    </source>
</reference>
<proteinExistence type="predicted"/>
<keyword evidence="4" id="KW-1185">Reference proteome</keyword>
<protein>
    <recommendedName>
        <fullName evidence="5">Lipoprotein</fullName>
    </recommendedName>
</protein>
<dbReference type="AlphaFoldDB" id="A0A1S2VHB3"/>
<evidence type="ECO:0000256" key="1">
    <source>
        <dbReference type="SAM" id="MobiDB-lite"/>
    </source>
</evidence>
<feature type="signal peptide" evidence="2">
    <location>
        <begin position="1"/>
        <end position="25"/>
    </location>
</feature>
<organism evidence="3 4">
    <name type="scientific">Arsenicibacter rosenii</name>
    <dbReference type="NCBI Taxonomy" id="1750698"/>
    <lineage>
        <taxon>Bacteria</taxon>
        <taxon>Pseudomonadati</taxon>
        <taxon>Bacteroidota</taxon>
        <taxon>Cytophagia</taxon>
        <taxon>Cytophagales</taxon>
        <taxon>Spirosomataceae</taxon>
        <taxon>Arsenicibacter</taxon>
    </lineage>
</organism>
<evidence type="ECO:0000256" key="2">
    <source>
        <dbReference type="SAM" id="SignalP"/>
    </source>
</evidence>
<name>A0A1S2VHB3_9BACT</name>
<evidence type="ECO:0000313" key="3">
    <source>
        <dbReference type="EMBL" id="OIN57268.1"/>
    </source>
</evidence>
<dbReference type="Proteomes" id="UP000181790">
    <property type="component" value="Unassembled WGS sequence"/>
</dbReference>
<feature type="compositionally biased region" description="Polar residues" evidence="1">
    <location>
        <begin position="32"/>
        <end position="46"/>
    </location>
</feature>
<dbReference type="PROSITE" id="PS51257">
    <property type="entry name" value="PROKAR_LIPOPROTEIN"/>
    <property type="match status" value="1"/>
</dbReference>
<comment type="caution">
    <text evidence="3">The sequence shown here is derived from an EMBL/GenBank/DDBJ whole genome shotgun (WGS) entry which is preliminary data.</text>
</comment>
<dbReference type="EMBL" id="MORL01000013">
    <property type="protein sequence ID" value="OIN57268.1"/>
    <property type="molecule type" value="Genomic_DNA"/>
</dbReference>
<feature type="chain" id="PRO_5010331526" description="Lipoprotein" evidence="2">
    <location>
        <begin position="26"/>
        <end position="188"/>
    </location>
</feature>
<sequence>MFRKVKFFAFALALAAGATSFVACKNDNFQAPSTPKQEVSSESAYQNMPEIPDEDGFGGAARSTAADPNSVYQILKVTGQYSTTGTNSAAALAVYNGSVTSPALSATAITSANGYKKFSVKAEQFNTFLKRKVDKSSAQTYFMLDRDTKTYKRCGQVSANGATFDFLPTYLKNGIAIGTGTLSSAGLQ</sequence>